<keyword evidence="7" id="KW-0325">Glycoprotein</keyword>
<evidence type="ECO:0000313" key="12">
    <source>
        <dbReference type="EMBL" id="PIO22860.1"/>
    </source>
</evidence>
<feature type="non-terminal residue" evidence="12">
    <location>
        <position position="318"/>
    </location>
</feature>
<dbReference type="PANTHER" id="PTHR13869:SF24">
    <property type="entry name" value="BASEMENT MEMBRANE-SPECIFIC HEPARAN SULFATE PROTEOGLYCAN CORE PROTEIN-LIKE"/>
    <property type="match status" value="1"/>
</dbReference>
<feature type="compositionally biased region" description="Polar residues" evidence="9">
    <location>
        <begin position="269"/>
        <end position="284"/>
    </location>
</feature>
<evidence type="ECO:0000256" key="6">
    <source>
        <dbReference type="ARBA" id="ARBA00023157"/>
    </source>
</evidence>
<reference evidence="12" key="1">
    <citation type="submission" date="2017-08" db="EMBL/GenBank/DDBJ databases">
        <title>Assembly of the North American Bullfrog Genome.</title>
        <authorList>
            <person name="Warren R.L."/>
            <person name="Vandervalk B.P."/>
            <person name="Kucuk E."/>
            <person name="Birol I."/>
            <person name="Helbing C."/>
            <person name="Pandoh P."/>
            <person name="Behsaz B."/>
            <person name="Mohamadi H."/>
            <person name="Chu J."/>
            <person name="Jackman S."/>
            <person name="Hammond S.A."/>
            <person name="Veldhoen N."/>
            <person name="Kirk H."/>
            <person name="Zhao Y."/>
            <person name="Coope R."/>
            <person name="Pleasance S."/>
            <person name="Moore R."/>
            <person name="Holt R."/>
        </authorList>
    </citation>
    <scope>NUCLEOTIDE SEQUENCE</scope>
    <source>
        <strain evidence="12">Bruno</strain>
        <tissue evidence="12">Liver</tissue>
    </source>
</reference>
<organism evidence="12">
    <name type="scientific">Aquarana catesbeiana</name>
    <name type="common">American bullfrog</name>
    <name type="synonym">Rana catesbeiana</name>
    <dbReference type="NCBI Taxonomy" id="8400"/>
    <lineage>
        <taxon>Eukaryota</taxon>
        <taxon>Metazoa</taxon>
        <taxon>Chordata</taxon>
        <taxon>Craniata</taxon>
        <taxon>Vertebrata</taxon>
        <taxon>Euteleostomi</taxon>
        <taxon>Amphibia</taxon>
        <taxon>Batrachia</taxon>
        <taxon>Anura</taxon>
        <taxon>Neobatrachia</taxon>
        <taxon>Ranoidea</taxon>
        <taxon>Ranidae</taxon>
        <taxon>Aquarana</taxon>
    </lineage>
</organism>
<dbReference type="InterPro" id="IPR013106">
    <property type="entry name" value="Ig_V-set"/>
</dbReference>
<keyword evidence="3" id="KW-0732">Signal</keyword>
<dbReference type="EMBL" id="KV973252">
    <property type="protein sequence ID" value="PIO22860.1"/>
    <property type="molecule type" value="Genomic_DNA"/>
</dbReference>
<evidence type="ECO:0000256" key="9">
    <source>
        <dbReference type="SAM" id="MobiDB-lite"/>
    </source>
</evidence>
<keyword evidence="5 10" id="KW-0472">Membrane</keyword>
<proteinExistence type="predicted"/>
<dbReference type="GO" id="GO:0016020">
    <property type="term" value="C:membrane"/>
    <property type="evidence" value="ECO:0007669"/>
    <property type="project" value="UniProtKB-SubCell"/>
</dbReference>
<dbReference type="Gene3D" id="2.60.40.10">
    <property type="entry name" value="Immunoglobulins"/>
    <property type="match status" value="1"/>
</dbReference>
<dbReference type="AlphaFoldDB" id="A0A2G9R4R1"/>
<keyword evidence="2 10" id="KW-0812">Transmembrane</keyword>
<evidence type="ECO:0000256" key="10">
    <source>
        <dbReference type="SAM" id="Phobius"/>
    </source>
</evidence>
<evidence type="ECO:0000256" key="7">
    <source>
        <dbReference type="ARBA" id="ARBA00023180"/>
    </source>
</evidence>
<dbReference type="PROSITE" id="PS50835">
    <property type="entry name" value="IG_LIKE"/>
    <property type="match status" value="1"/>
</dbReference>
<gene>
    <name evidence="12" type="ORF">AB205_0159970</name>
</gene>
<accession>A0A2G9R4R1</accession>
<dbReference type="Pfam" id="PF07686">
    <property type="entry name" value="V-set"/>
    <property type="match status" value="1"/>
</dbReference>
<dbReference type="SUPFAM" id="SSF48726">
    <property type="entry name" value="Immunoglobulin"/>
    <property type="match status" value="1"/>
</dbReference>
<evidence type="ECO:0000256" key="3">
    <source>
        <dbReference type="ARBA" id="ARBA00022729"/>
    </source>
</evidence>
<name>A0A2G9R4R1_AQUCT</name>
<dbReference type="InterPro" id="IPR000920">
    <property type="entry name" value="Myelin_P0-rel"/>
</dbReference>
<dbReference type="InterPro" id="IPR007110">
    <property type="entry name" value="Ig-like_dom"/>
</dbReference>
<evidence type="ECO:0000259" key="11">
    <source>
        <dbReference type="PROSITE" id="PS50835"/>
    </source>
</evidence>
<evidence type="ECO:0000256" key="2">
    <source>
        <dbReference type="ARBA" id="ARBA00022692"/>
    </source>
</evidence>
<evidence type="ECO:0000256" key="8">
    <source>
        <dbReference type="ARBA" id="ARBA00023319"/>
    </source>
</evidence>
<evidence type="ECO:0000256" key="5">
    <source>
        <dbReference type="ARBA" id="ARBA00023136"/>
    </source>
</evidence>
<evidence type="ECO:0000256" key="4">
    <source>
        <dbReference type="ARBA" id="ARBA00022989"/>
    </source>
</evidence>
<dbReference type="InterPro" id="IPR036179">
    <property type="entry name" value="Ig-like_dom_sf"/>
</dbReference>
<feature type="region of interest" description="Disordered" evidence="9">
    <location>
        <begin position="259"/>
        <end position="286"/>
    </location>
</feature>
<keyword evidence="4 10" id="KW-1133">Transmembrane helix</keyword>
<keyword evidence="8" id="KW-0393">Immunoglobulin domain</keyword>
<comment type="subcellular location">
    <subcellularLocation>
        <location evidence="1">Membrane</location>
        <topology evidence="1">Single-pass type I membrane protein</topology>
    </subcellularLocation>
</comment>
<protein>
    <recommendedName>
        <fullName evidence="11">Ig-like domain-containing protein</fullName>
    </recommendedName>
</protein>
<keyword evidence="6" id="KW-1015">Disulfide bond</keyword>
<dbReference type="InterPro" id="IPR013783">
    <property type="entry name" value="Ig-like_fold"/>
</dbReference>
<evidence type="ECO:0000256" key="1">
    <source>
        <dbReference type="ARBA" id="ARBA00004479"/>
    </source>
</evidence>
<sequence length="318" mass="35227">MKITTIQTDEEIYISTGSQLLIPCSFHANEPIQRSAITLEWSKTTEEGGMYTRLIYLTVTTTNVILREQHHDTRVQLFISRVHQGNCSLVIDNVNEEDSGIYELHLKIKGFTNNQIPKVRIIVRNQNEETGILPRETENLRSLVNSDADENAQASLDQEGFTEAVTGTIQTVTEKEVQHEMATNGEILPSDTQNHNGGGLYFDMLLHSMVKSGQIVYVAIPMAIGLVVVILACIGGFYLGIRCYNGRIKPKDKYKAIQERHPVRGPSDPSGSEGTTGRVSTDLSSIPPERTTVINMPSLSTASAFCPSYTITMPLEEV</sequence>
<dbReference type="OrthoDB" id="9909894at2759"/>
<feature type="transmembrane region" description="Helical" evidence="10">
    <location>
        <begin position="215"/>
        <end position="241"/>
    </location>
</feature>
<feature type="domain" description="Ig-like" evidence="11">
    <location>
        <begin position="1"/>
        <end position="102"/>
    </location>
</feature>
<dbReference type="PANTHER" id="PTHR13869">
    <property type="entry name" value="MYELIN P0 RELATED"/>
    <property type="match status" value="1"/>
</dbReference>